<dbReference type="AlphaFoldDB" id="A0AAW0A7X4"/>
<sequence length="239" mass="27314">MVHPANFPALPATPGDFNWQPDVLEAHRRLETAYNSAATLLRQEEHDPLRLRIHSDQIAGRLLPIVEALVPEVGDEPWIDSVVNSLAQISVDLERSAAIADGVEHSRIRHTVPVRVVLSGRRGRPRKQVDPVWLADAFSERRKLTLQTIANALGMHRNTLRNYLKYYNVYKRYTDITDYDLDILAKQFKHSKPKSGLRYLIGFLRTHGVKVQRERVRKSLLRIDGLGQVTVGRKPTRPE</sequence>
<dbReference type="EMBL" id="JAWWNJ010000081">
    <property type="protein sequence ID" value="KAK7001954.1"/>
    <property type="molecule type" value="Genomic_DNA"/>
</dbReference>
<keyword evidence="2" id="KW-1185">Reference proteome</keyword>
<comment type="caution">
    <text evidence="1">The sequence shown here is derived from an EMBL/GenBank/DDBJ whole genome shotgun (WGS) entry which is preliminary data.</text>
</comment>
<protein>
    <submittedName>
        <fullName evidence="1">Uncharacterized protein</fullName>
    </submittedName>
</protein>
<gene>
    <name evidence="1" type="ORF">R3P38DRAFT_2648675</name>
</gene>
<reference evidence="1 2" key="1">
    <citation type="journal article" date="2024" name="J Genomics">
        <title>Draft genome sequencing and assembly of Favolaschia claudopus CIRM-BRFM 2984 isolated from oak limbs.</title>
        <authorList>
            <person name="Navarro D."/>
            <person name="Drula E."/>
            <person name="Chaduli D."/>
            <person name="Cazenave R."/>
            <person name="Ahrendt S."/>
            <person name="Wang J."/>
            <person name="Lipzen A."/>
            <person name="Daum C."/>
            <person name="Barry K."/>
            <person name="Grigoriev I.V."/>
            <person name="Favel A."/>
            <person name="Rosso M.N."/>
            <person name="Martin F."/>
        </authorList>
    </citation>
    <scope>NUCLEOTIDE SEQUENCE [LARGE SCALE GENOMIC DNA]</scope>
    <source>
        <strain evidence="1 2">CIRM-BRFM 2984</strain>
    </source>
</reference>
<proteinExistence type="predicted"/>
<name>A0AAW0A7X4_9AGAR</name>
<evidence type="ECO:0000313" key="1">
    <source>
        <dbReference type="EMBL" id="KAK7001954.1"/>
    </source>
</evidence>
<accession>A0AAW0A7X4</accession>
<dbReference type="Proteomes" id="UP001362999">
    <property type="component" value="Unassembled WGS sequence"/>
</dbReference>
<evidence type="ECO:0000313" key="2">
    <source>
        <dbReference type="Proteomes" id="UP001362999"/>
    </source>
</evidence>
<organism evidence="1 2">
    <name type="scientific">Favolaschia claudopus</name>
    <dbReference type="NCBI Taxonomy" id="2862362"/>
    <lineage>
        <taxon>Eukaryota</taxon>
        <taxon>Fungi</taxon>
        <taxon>Dikarya</taxon>
        <taxon>Basidiomycota</taxon>
        <taxon>Agaricomycotina</taxon>
        <taxon>Agaricomycetes</taxon>
        <taxon>Agaricomycetidae</taxon>
        <taxon>Agaricales</taxon>
        <taxon>Marasmiineae</taxon>
        <taxon>Mycenaceae</taxon>
        <taxon>Favolaschia</taxon>
    </lineage>
</organism>